<dbReference type="EMBL" id="CP016908">
    <property type="protein sequence ID" value="APS00782.1"/>
    <property type="molecule type" value="Genomic_DNA"/>
</dbReference>
<evidence type="ECO:0000313" key="2">
    <source>
        <dbReference type="Proteomes" id="UP000185544"/>
    </source>
</evidence>
<organism evidence="1 2">
    <name type="scientific">Pajaroellobacter abortibovis</name>
    <dbReference type="NCBI Taxonomy" id="1882918"/>
    <lineage>
        <taxon>Bacteria</taxon>
        <taxon>Pseudomonadati</taxon>
        <taxon>Myxococcota</taxon>
        <taxon>Polyangia</taxon>
        <taxon>Polyangiales</taxon>
        <taxon>Polyangiaceae</taxon>
    </lineage>
</organism>
<protein>
    <submittedName>
        <fullName evidence="1">Uncharacterized protein</fullName>
    </submittedName>
</protein>
<gene>
    <name evidence="1" type="ORF">BCY86_08900</name>
</gene>
<dbReference type="AlphaFoldDB" id="A0A1L6MZ29"/>
<dbReference type="KEGG" id="pabo:BCY86_08900"/>
<dbReference type="RefSeq" id="WP_075277452.1">
    <property type="nucleotide sequence ID" value="NZ_CP016908.1"/>
</dbReference>
<accession>A0A1L6MZ29</accession>
<dbReference type="Proteomes" id="UP000185544">
    <property type="component" value="Chromosome"/>
</dbReference>
<keyword evidence="2" id="KW-1185">Reference proteome</keyword>
<reference evidence="1 2" key="1">
    <citation type="submission" date="2016-08" db="EMBL/GenBank/DDBJ databases">
        <title>Identification and validation of antigenic proteins from Pajaroellobacter abortibovis using de-novo genome sequence assembly and reverse vaccinology.</title>
        <authorList>
            <person name="Welly B.T."/>
            <person name="Miller M.R."/>
            <person name="Stott J.L."/>
            <person name="Blanchard M.T."/>
            <person name="Islas-Trejo A.D."/>
            <person name="O'Rourke S.M."/>
            <person name="Young A.E."/>
            <person name="Medrano J.F."/>
            <person name="Van Eenennaam A.L."/>
        </authorList>
    </citation>
    <scope>NUCLEOTIDE SEQUENCE [LARGE SCALE GENOMIC DNA]</scope>
    <source>
        <strain evidence="1 2">BTF92-0548A/99-0131</strain>
    </source>
</reference>
<name>A0A1L6MZ29_9BACT</name>
<dbReference type="OrthoDB" id="9989933at2"/>
<evidence type="ECO:0000313" key="1">
    <source>
        <dbReference type="EMBL" id="APS00782.1"/>
    </source>
</evidence>
<proteinExistence type="predicted"/>
<sequence>MATPVFTPVRHAWPPTPNIEKGRLEQLSTNLGIPEIIQLGEANWDGAEAARVIIWLDETVEDVALRMIDLRNRRIILADHINPIMTDSERTKSNFLLARELDRLARRDSITHALLGVGIYTGQHFSMDWVDQWKETNANLLEVSIFLLDPLLGVGGCYYRIAPKAMNMVVG</sequence>